<dbReference type="SUPFAM" id="SSF47240">
    <property type="entry name" value="Ferritin-like"/>
    <property type="match status" value="1"/>
</dbReference>
<dbReference type="Proteomes" id="UP001215151">
    <property type="component" value="Unassembled WGS sequence"/>
</dbReference>
<evidence type="ECO:0000313" key="2">
    <source>
        <dbReference type="EMBL" id="KAJ8474540.1"/>
    </source>
</evidence>
<feature type="signal peptide" evidence="1">
    <location>
        <begin position="1"/>
        <end position="18"/>
    </location>
</feature>
<evidence type="ECO:0000313" key="3">
    <source>
        <dbReference type="Proteomes" id="UP001215151"/>
    </source>
</evidence>
<keyword evidence="1" id="KW-0732">Signal</keyword>
<sequence length="296" mass="30913">MLRNALFLSLVASAAVFAAPTPAPVTDTDILQFALTLEHLENAFYSGGLAKYDADAFEKAGFAPWVRGRFEQIAEHEASHVKFLTTALGDNATKPCVYDFPYDSPESFAELSMALESVGDAAYLGAAHLVSDKGVLTDAASILSVEGRHAGWVSASVLKNQPWNGPFDAPITPSGAFSLASQFIKSCPSTNPSLPVQSFPALTLTSSSSGSSISPGHSVSLDFDKRPANASVAWLSGLDVVYSDLDGSGKTTVPQGLMGTVFATVVSSKDAPPSDANMLSGFAIVQIPFDSRAANA</sequence>
<dbReference type="PANTHER" id="PTHR31694">
    <property type="entry name" value="DESICCATION-LIKE PROTEIN"/>
    <property type="match status" value="1"/>
</dbReference>
<keyword evidence="3" id="KW-1185">Reference proteome</keyword>
<name>A0AAD7XC34_9APHY</name>
<reference evidence="2" key="1">
    <citation type="submission" date="2022-11" db="EMBL/GenBank/DDBJ databases">
        <title>Genome Sequence of Cubamyces cubensis.</title>
        <authorList>
            <person name="Buettner E."/>
        </authorList>
    </citation>
    <scope>NUCLEOTIDE SEQUENCE</scope>
    <source>
        <strain evidence="2">MPL-01</strain>
    </source>
</reference>
<dbReference type="AlphaFoldDB" id="A0AAD7XC34"/>
<dbReference type="Pfam" id="PF13668">
    <property type="entry name" value="Ferritin_2"/>
    <property type="match status" value="1"/>
</dbReference>
<evidence type="ECO:0000256" key="1">
    <source>
        <dbReference type="SAM" id="SignalP"/>
    </source>
</evidence>
<feature type="chain" id="PRO_5042016390" evidence="1">
    <location>
        <begin position="19"/>
        <end position="296"/>
    </location>
</feature>
<proteinExistence type="predicted"/>
<dbReference type="InterPro" id="IPR052965">
    <property type="entry name" value="Pigment-catalase-like"/>
</dbReference>
<protein>
    <submittedName>
        <fullName evidence="2">Uncharacterized protein</fullName>
    </submittedName>
</protein>
<comment type="caution">
    <text evidence="2">The sequence shown here is derived from an EMBL/GenBank/DDBJ whole genome shotgun (WGS) entry which is preliminary data.</text>
</comment>
<accession>A0AAD7XC34</accession>
<dbReference type="InterPro" id="IPR009078">
    <property type="entry name" value="Ferritin-like_SF"/>
</dbReference>
<dbReference type="PANTHER" id="PTHR31694:SF26">
    <property type="entry name" value="OS05G0151100 PROTEIN"/>
    <property type="match status" value="1"/>
</dbReference>
<organism evidence="2 3">
    <name type="scientific">Trametes cubensis</name>
    <dbReference type="NCBI Taxonomy" id="1111947"/>
    <lineage>
        <taxon>Eukaryota</taxon>
        <taxon>Fungi</taxon>
        <taxon>Dikarya</taxon>
        <taxon>Basidiomycota</taxon>
        <taxon>Agaricomycotina</taxon>
        <taxon>Agaricomycetes</taxon>
        <taxon>Polyporales</taxon>
        <taxon>Polyporaceae</taxon>
        <taxon>Trametes</taxon>
    </lineage>
</organism>
<gene>
    <name evidence="2" type="ORF">ONZ51_g7149</name>
</gene>
<dbReference type="EMBL" id="JAPEVG010000185">
    <property type="protein sequence ID" value="KAJ8474540.1"/>
    <property type="molecule type" value="Genomic_DNA"/>
</dbReference>